<feature type="transmembrane region" description="Helical" evidence="5">
    <location>
        <begin position="6"/>
        <end position="24"/>
    </location>
</feature>
<name>A0A9E8LVL3_9BACI</name>
<keyword evidence="3 5" id="KW-1133">Transmembrane helix</keyword>
<dbReference type="Proteomes" id="UP001164718">
    <property type="component" value="Chromosome"/>
</dbReference>
<reference evidence="6" key="1">
    <citation type="submission" date="2022-09" db="EMBL/GenBank/DDBJ databases">
        <title>Complete Genomes of Fervidibacillus albus and Fervidibacillus halotolerans isolated from tidal flat sediments.</title>
        <authorList>
            <person name="Kwon K.K."/>
            <person name="Yang S.-H."/>
            <person name="Park M.J."/>
            <person name="Oh H.-M."/>
        </authorList>
    </citation>
    <scope>NUCLEOTIDE SEQUENCE</scope>
    <source>
        <strain evidence="6">MEBiC13591</strain>
    </source>
</reference>
<dbReference type="AlphaFoldDB" id="A0A9E8LVL3"/>
<accession>A0A9E8LVL3</accession>
<dbReference type="GO" id="GO:0051119">
    <property type="term" value="F:sugar transmembrane transporter activity"/>
    <property type="evidence" value="ECO:0007669"/>
    <property type="project" value="InterPro"/>
</dbReference>
<keyword evidence="2 5" id="KW-0812">Transmembrane</keyword>
<dbReference type="KEGG" id="faf:OE104_01945"/>
<keyword evidence="7" id="KW-1185">Reference proteome</keyword>
<sequence>MDTLFSYIGYIASIFTTLSFLPQAAKTIKERNTEGISLIMYAMFTLGVFMWSIYGLYKHDIAILVGNSITFLFAIIILSVKIKNEKAKKQQI</sequence>
<feature type="transmembrane region" description="Helical" evidence="5">
    <location>
        <begin position="61"/>
        <end position="80"/>
    </location>
</feature>
<protein>
    <submittedName>
        <fullName evidence="6">SemiSWEET transporter</fullName>
    </submittedName>
</protein>
<evidence type="ECO:0000313" key="7">
    <source>
        <dbReference type="Proteomes" id="UP001164718"/>
    </source>
</evidence>
<evidence type="ECO:0000256" key="4">
    <source>
        <dbReference type="ARBA" id="ARBA00023136"/>
    </source>
</evidence>
<evidence type="ECO:0000313" key="6">
    <source>
        <dbReference type="EMBL" id="WAA10130.1"/>
    </source>
</evidence>
<feature type="transmembrane region" description="Helical" evidence="5">
    <location>
        <begin position="36"/>
        <end position="55"/>
    </location>
</feature>
<evidence type="ECO:0000256" key="1">
    <source>
        <dbReference type="ARBA" id="ARBA00004141"/>
    </source>
</evidence>
<proteinExistence type="predicted"/>
<dbReference type="RefSeq" id="WP_275417915.1">
    <property type="nucleotide sequence ID" value="NZ_CP106878.1"/>
</dbReference>
<evidence type="ECO:0000256" key="3">
    <source>
        <dbReference type="ARBA" id="ARBA00022989"/>
    </source>
</evidence>
<dbReference type="GO" id="GO:0016020">
    <property type="term" value="C:membrane"/>
    <property type="evidence" value="ECO:0007669"/>
    <property type="project" value="UniProtKB-SubCell"/>
</dbReference>
<dbReference type="InterPro" id="IPR006603">
    <property type="entry name" value="PQ-loop_rpt"/>
</dbReference>
<dbReference type="InterPro" id="IPR047662">
    <property type="entry name" value="SemiSWEET"/>
</dbReference>
<evidence type="ECO:0000256" key="2">
    <source>
        <dbReference type="ARBA" id="ARBA00022692"/>
    </source>
</evidence>
<dbReference type="Pfam" id="PF04193">
    <property type="entry name" value="PQ-loop"/>
    <property type="match status" value="1"/>
</dbReference>
<comment type="subcellular location">
    <subcellularLocation>
        <location evidence="1">Membrane</location>
        <topology evidence="1">Multi-pass membrane protein</topology>
    </subcellularLocation>
</comment>
<dbReference type="NCBIfam" id="NF037968">
    <property type="entry name" value="SemiSWEET_2"/>
    <property type="match status" value="1"/>
</dbReference>
<evidence type="ECO:0000256" key="5">
    <source>
        <dbReference type="SAM" id="Phobius"/>
    </source>
</evidence>
<dbReference type="SMART" id="SM00679">
    <property type="entry name" value="CTNS"/>
    <property type="match status" value="1"/>
</dbReference>
<keyword evidence="4 5" id="KW-0472">Membrane</keyword>
<dbReference type="Gene3D" id="1.20.1280.290">
    <property type="match status" value="1"/>
</dbReference>
<dbReference type="EMBL" id="CP106878">
    <property type="protein sequence ID" value="WAA10130.1"/>
    <property type="molecule type" value="Genomic_DNA"/>
</dbReference>
<gene>
    <name evidence="6" type="ORF">OE104_01945</name>
</gene>
<organism evidence="6 7">
    <name type="scientific">Fervidibacillus albus</name>
    <dbReference type="NCBI Taxonomy" id="2980026"/>
    <lineage>
        <taxon>Bacteria</taxon>
        <taxon>Bacillati</taxon>
        <taxon>Bacillota</taxon>
        <taxon>Bacilli</taxon>
        <taxon>Bacillales</taxon>
        <taxon>Bacillaceae</taxon>
        <taxon>Fervidibacillus</taxon>
    </lineage>
</organism>